<dbReference type="PANTHER" id="PTHR46599:SF3">
    <property type="entry name" value="PIGGYBAC TRANSPOSABLE ELEMENT-DERIVED PROTEIN 4"/>
    <property type="match status" value="1"/>
</dbReference>
<feature type="domain" description="PiggyBac transposable element-derived protein" evidence="2">
    <location>
        <begin position="87"/>
        <end position="440"/>
    </location>
</feature>
<accession>A0A8C5EFR8</accession>
<protein>
    <recommendedName>
        <fullName evidence="2">PiggyBac transposable element-derived protein domain-containing protein</fullName>
    </recommendedName>
</protein>
<dbReference type="PANTHER" id="PTHR46599">
    <property type="entry name" value="PIGGYBAC TRANSPOSABLE ELEMENT-DERIVED PROTEIN 4"/>
    <property type="match status" value="1"/>
</dbReference>
<evidence type="ECO:0000256" key="1">
    <source>
        <dbReference type="SAM" id="MobiDB-lite"/>
    </source>
</evidence>
<feature type="compositionally biased region" description="Basic and acidic residues" evidence="1">
    <location>
        <begin position="45"/>
        <end position="56"/>
    </location>
</feature>
<proteinExistence type="predicted"/>
<dbReference type="Ensembl" id="ENSGWIT00000018478.1">
    <property type="protein sequence ID" value="ENSGWIP00000016728.1"/>
    <property type="gene ID" value="ENSGWIG00000009369.1"/>
</dbReference>
<organism evidence="3 4">
    <name type="scientific">Gouania willdenowi</name>
    <name type="common">Blunt-snouted clingfish</name>
    <name type="synonym">Lepadogaster willdenowi</name>
    <dbReference type="NCBI Taxonomy" id="441366"/>
    <lineage>
        <taxon>Eukaryota</taxon>
        <taxon>Metazoa</taxon>
        <taxon>Chordata</taxon>
        <taxon>Craniata</taxon>
        <taxon>Vertebrata</taxon>
        <taxon>Euteleostomi</taxon>
        <taxon>Actinopterygii</taxon>
        <taxon>Neopterygii</taxon>
        <taxon>Teleostei</taxon>
        <taxon>Neoteleostei</taxon>
        <taxon>Acanthomorphata</taxon>
        <taxon>Ovalentaria</taxon>
        <taxon>Blenniimorphae</taxon>
        <taxon>Blenniiformes</taxon>
        <taxon>Gobiesocoidei</taxon>
        <taxon>Gobiesocidae</taxon>
        <taxon>Gobiesocinae</taxon>
        <taxon>Gouania</taxon>
    </lineage>
</organism>
<feature type="compositionally biased region" description="Acidic residues" evidence="1">
    <location>
        <begin position="18"/>
        <end position="39"/>
    </location>
</feature>
<keyword evidence="4" id="KW-1185">Reference proteome</keyword>
<dbReference type="AlphaFoldDB" id="A0A8C5EFR8"/>
<evidence type="ECO:0000313" key="3">
    <source>
        <dbReference type="Ensembl" id="ENSGWIP00000016728.1"/>
    </source>
</evidence>
<reference evidence="3" key="3">
    <citation type="submission" date="2025-09" db="UniProtKB">
        <authorList>
            <consortium name="Ensembl"/>
        </authorList>
    </citation>
    <scope>IDENTIFICATION</scope>
</reference>
<reference evidence="3" key="2">
    <citation type="submission" date="2025-08" db="UniProtKB">
        <authorList>
            <consortium name="Ensembl"/>
        </authorList>
    </citation>
    <scope>IDENTIFICATION</scope>
</reference>
<name>A0A8C5EFR8_GOUWI</name>
<reference evidence="3" key="1">
    <citation type="submission" date="2020-06" db="EMBL/GenBank/DDBJ databases">
        <authorList>
            <consortium name="Wellcome Sanger Institute Data Sharing"/>
        </authorList>
    </citation>
    <scope>NUCLEOTIDE SEQUENCE [LARGE SCALE GENOMIC DNA]</scope>
</reference>
<feature type="region of interest" description="Disordered" evidence="1">
    <location>
        <begin position="18"/>
        <end position="64"/>
    </location>
</feature>
<evidence type="ECO:0000313" key="4">
    <source>
        <dbReference type="Proteomes" id="UP000694680"/>
    </source>
</evidence>
<dbReference type="InterPro" id="IPR029526">
    <property type="entry name" value="PGBD"/>
</dbReference>
<sequence length="545" mass="62305">MRRLVNVDQALQLFFDLEEAEDIEPESESESESDDDIEDPSFVLEEGREEGGEDPQRSATRISKKGSGRMLTLLPQQVDFNPGRVADLFLLFFATDTIKTYCSNTNKNAAKNKDIGKKYKWADIKSNDLYKIFGILLYMSLVSLPSIKDFWKHNHILSEPTINSYAQRQILVHFLNVHLSDPEEDLENDRKKGTPGHDKLFIIKPLYEDIRTACQAYYHPKRELAVDERMVPTKWGLKLFVLAKSSIGYTIGFDLYTGKKATCSEHGLSDDVVMNLGQPSNLCTGYHIYVDNFYTSPKLFMELSKLKFGACGTYRENQKGCPRGRSNALTKKSERGTLRWICEGQLVFVKWMDTREVSVCSTIHPAVSEETVRRKVKDRDRHWAVRNIPCPAAIMAYNKHMGGADLSDQLIQYYSAHRKTARWYKTVLLHFLDIATTNAYILHRELSNAKEVQPMSHKDFVVELVCQLCDTDATGVPQTRRAEHIPVPIVLATDSSQKATKGRLKCVSCQQKENKRKDTPWKCQACDVPLCVVFEIYSLDLLYKQ</sequence>
<dbReference type="Pfam" id="PF13843">
    <property type="entry name" value="DDE_Tnp_1_7"/>
    <property type="match status" value="1"/>
</dbReference>
<dbReference type="Proteomes" id="UP000694680">
    <property type="component" value="Chromosome 6"/>
</dbReference>
<evidence type="ECO:0000259" key="2">
    <source>
        <dbReference type="Pfam" id="PF13843"/>
    </source>
</evidence>